<comment type="caution">
    <text evidence="2">The sequence shown here is derived from an EMBL/GenBank/DDBJ whole genome shotgun (WGS) entry which is preliminary data.</text>
</comment>
<evidence type="ECO:0000256" key="1">
    <source>
        <dbReference type="SAM" id="Phobius"/>
    </source>
</evidence>
<feature type="transmembrane region" description="Helical" evidence="1">
    <location>
        <begin position="71"/>
        <end position="89"/>
    </location>
</feature>
<feature type="transmembrane region" description="Helical" evidence="1">
    <location>
        <begin position="39"/>
        <end position="59"/>
    </location>
</feature>
<feature type="transmembrane region" description="Helical" evidence="1">
    <location>
        <begin position="7"/>
        <end position="33"/>
    </location>
</feature>
<dbReference type="Proteomes" id="UP000228949">
    <property type="component" value="Unassembled WGS sequence"/>
</dbReference>
<organism evidence="2 3">
    <name type="scientific">Candidatus Wolfebacteria bacterium CG03_land_8_20_14_0_80_40_12</name>
    <dbReference type="NCBI Taxonomy" id="1975069"/>
    <lineage>
        <taxon>Bacteria</taxon>
        <taxon>Candidatus Wolfeibacteriota</taxon>
    </lineage>
</organism>
<feature type="non-terminal residue" evidence="2">
    <location>
        <position position="1"/>
    </location>
</feature>
<protein>
    <recommendedName>
        <fullName evidence="4">EamA domain-containing protein</fullName>
    </recommendedName>
</protein>
<evidence type="ECO:0000313" key="2">
    <source>
        <dbReference type="EMBL" id="PIU98265.1"/>
    </source>
</evidence>
<dbReference type="AlphaFoldDB" id="A0A2M7B5B0"/>
<keyword evidence="1" id="KW-0472">Membrane</keyword>
<keyword evidence="1" id="KW-1133">Transmembrane helix</keyword>
<name>A0A2M7B5B0_9BACT</name>
<accession>A0A2M7B5B0</accession>
<evidence type="ECO:0000313" key="3">
    <source>
        <dbReference type="Proteomes" id="UP000228949"/>
    </source>
</evidence>
<sequence>REHGKKVIGVISLAEILNLVGKVFITIAIATGYVTLVNALSSVQPFFVLLFAVILSIFYPSIIKEELNKPIIVQKLVAIILMFIGAILTT</sequence>
<keyword evidence="1" id="KW-0812">Transmembrane</keyword>
<reference evidence="3" key="1">
    <citation type="submission" date="2017-09" db="EMBL/GenBank/DDBJ databases">
        <title>Depth-based differentiation of microbial function through sediment-hosted aquifers and enrichment of novel symbionts in the deep terrestrial subsurface.</title>
        <authorList>
            <person name="Probst A.J."/>
            <person name="Ladd B."/>
            <person name="Jarett J.K."/>
            <person name="Geller-Mcgrath D.E."/>
            <person name="Sieber C.M.K."/>
            <person name="Emerson J.B."/>
            <person name="Anantharaman K."/>
            <person name="Thomas B.C."/>
            <person name="Malmstrom R."/>
            <person name="Stieglmeier M."/>
            <person name="Klingl A."/>
            <person name="Woyke T."/>
            <person name="Ryan C.M."/>
            <person name="Banfield J.F."/>
        </authorList>
    </citation>
    <scope>NUCLEOTIDE SEQUENCE [LARGE SCALE GENOMIC DNA]</scope>
</reference>
<gene>
    <name evidence="2" type="ORF">COS61_02340</name>
</gene>
<proteinExistence type="predicted"/>
<dbReference type="EMBL" id="PEVJ01000057">
    <property type="protein sequence ID" value="PIU98265.1"/>
    <property type="molecule type" value="Genomic_DNA"/>
</dbReference>
<evidence type="ECO:0008006" key="4">
    <source>
        <dbReference type="Google" id="ProtNLM"/>
    </source>
</evidence>